<dbReference type="Proteomes" id="UP000185210">
    <property type="component" value="Unassembled WGS sequence"/>
</dbReference>
<evidence type="ECO:0000256" key="1">
    <source>
        <dbReference type="SAM" id="MobiDB-lite"/>
    </source>
</evidence>
<dbReference type="AlphaFoldDB" id="A0AB38D0W0"/>
<dbReference type="EMBL" id="FSHM01000004">
    <property type="protein sequence ID" value="SIB22183.1"/>
    <property type="molecule type" value="Genomic_DNA"/>
</dbReference>
<sequence>MRKRIEFYLSDRLQRRVTVKEVADAMSYDRNHYAKLRDTDSIPVERVQEALRNLGLNETAVMVALVELGYQDREAMRSATSYLDREQPASATVIRLPHWGTEVPLPDNLENLAASQPDDSDDTA</sequence>
<accession>A0AB38D0W0</accession>
<proteinExistence type="predicted"/>
<reference evidence="2 3" key="1">
    <citation type="submission" date="2016-11" db="EMBL/GenBank/DDBJ databases">
        <authorList>
            <consortium name="Pathogen Informatics"/>
        </authorList>
    </citation>
    <scope>NUCLEOTIDE SEQUENCE [LARGE SCALE GENOMIC DNA]</scope>
    <source>
        <strain evidence="2 3">104</strain>
    </source>
</reference>
<evidence type="ECO:0000313" key="2">
    <source>
        <dbReference type="EMBL" id="SIB22183.1"/>
    </source>
</evidence>
<dbReference type="RefSeq" id="WP_074292971.1">
    <property type="nucleotide sequence ID" value="NZ_FRZT01000006.1"/>
</dbReference>
<evidence type="ECO:0000313" key="3">
    <source>
        <dbReference type="Proteomes" id="UP000185210"/>
    </source>
</evidence>
<comment type="caution">
    <text evidence="2">The sequence shown here is derived from an EMBL/GenBank/DDBJ whole genome shotgun (WGS) entry which is preliminary data.</text>
</comment>
<organism evidence="2 3">
    <name type="scientific">Mycobacteroides abscessus subsp. abscessus</name>
    <dbReference type="NCBI Taxonomy" id="1185650"/>
    <lineage>
        <taxon>Bacteria</taxon>
        <taxon>Bacillati</taxon>
        <taxon>Actinomycetota</taxon>
        <taxon>Actinomycetes</taxon>
        <taxon>Mycobacteriales</taxon>
        <taxon>Mycobacteriaceae</taxon>
        <taxon>Mycobacteroides</taxon>
        <taxon>Mycobacteroides abscessus</taxon>
    </lineage>
</organism>
<evidence type="ECO:0008006" key="4">
    <source>
        <dbReference type="Google" id="ProtNLM"/>
    </source>
</evidence>
<protein>
    <recommendedName>
        <fullName evidence="4">Immunity repressor</fullName>
    </recommendedName>
</protein>
<feature type="region of interest" description="Disordered" evidence="1">
    <location>
        <begin position="105"/>
        <end position="124"/>
    </location>
</feature>
<name>A0AB38D0W0_9MYCO</name>
<gene>
    <name evidence="2" type="ORF">SAMEA2070301_03278</name>
</gene>